<keyword evidence="1" id="KW-0812">Transmembrane</keyword>
<keyword evidence="1" id="KW-1133">Transmembrane helix</keyword>
<proteinExistence type="predicted"/>
<evidence type="ECO:0008006" key="4">
    <source>
        <dbReference type="Google" id="ProtNLM"/>
    </source>
</evidence>
<gene>
    <name evidence="2" type="ORF">GCM10008919_19160</name>
</gene>
<protein>
    <recommendedName>
        <fullName evidence="4">Polysaccharide deacetylase</fullName>
    </recommendedName>
</protein>
<evidence type="ECO:0000256" key="1">
    <source>
        <dbReference type="SAM" id="Phobius"/>
    </source>
</evidence>
<organism evidence="2 3">
    <name type="scientific">Selenomonas dianae</name>
    <dbReference type="NCBI Taxonomy" id="135079"/>
    <lineage>
        <taxon>Bacteria</taxon>
        <taxon>Bacillati</taxon>
        <taxon>Bacillota</taxon>
        <taxon>Negativicutes</taxon>
        <taxon>Selenomonadales</taxon>
        <taxon>Selenomonadaceae</taxon>
        <taxon>Selenomonas</taxon>
    </lineage>
</organism>
<dbReference type="InterPro" id="IPR011330">
    <property type="entry name" value="Glyco_hydro/deAcase_b/a-brl"/>
</dbReference>
<name>A0ABN0T9Q8_9FIRM</name>
<accession>A0ABN0T9Q8</accession>
<dbReference type="PANTHER" id="PTHR34216:SF13">
    <property type="entry name" value="XYLANASE_CHITIN DEACETYLASE"/>
    <property type="match status" value="1"/>
</dbReference>
<evidence type="ECO:0000313" key="2">
    <source>
        <dbReference type="EMBL" id="GAA0216048.1"/>
    </source>
</evidence>
<feature type="transmembrane region" description="Helical" evidence="1">
    <location>
        <begin position="31"/>
        <end position="52"/>
    </location>
</feature>
<keyword evidence="1" id="KW-0472">Membrane</keyword>
<dbReference type="SUPFAM" id="SSF88713">
    <property type="entry name" value="Glycoside hydrolase/deacetylase"/>
    <property type="match status" value="1"/>
</dbReference>
<dbReference type="RefSeq" id="WP_304986472.1">
    <property type="nucleotide sequence ID" value="NZ_BAAACR010000013.1"/>
</dbReference>
<dbReference type="EMBL" id="BAAACR010000013">
    <property type="protein sequence ID" value="GAA0216048.1"/>
    <property type="molecule type" value="Genomic_DNA"/>
</dbReference>
<keyword evidence="3" id="KW-1185">Reference proteome</keyword>
<comment type="caution">
    <text evidence="2">The sequence shown here is derived from an EMBL/GenBank/DDBJ whole genome shotgun (WGS) entry which is preliminary data.</text>
</comment>
<evidence type="ECO:0000313" key="3">
    <source>
        <dbReference type="Proteomes" id="UP001500399"/>
    </source>
</evidence>
<sequence>MSGRNAPQSPPVEVGLEEFTRRKNRWKMARVVVQFIILLVAFSILLSFFFTFKTYMAFDDAAVSTEDRGFIALSYFGVDRIGDTSTLIGKEQLRRQLTELHDQGYVTITQKDILDYYRKEKPLPPRALYLMFEDGRRDTAIFAQEIMEDLNFKATMMTYPEKFAHEDPKFLRPRDLHEMEQSSFWEMGTNGYRLEYINVFDRYHNFIGEIDPLRFDMIRPYLGRRYNHYLMDYIRDKDDIPVESERHMKERVSYDYMRLRDIYEEELGYVPQTHVLMHANTGRFGNHPLVSAVNERWIRDLFPMNFNREGFVLNQRGSSLYDLTRMQPQPYWPINHLLMRIKYDTNDDLTFVEGSQESRAAWELMEGALEARDESLILTTMPEGRALARLQEGMEPRDLRFEAEMEGNAFGAQQIYLRSTPDLSSAISVQMVNNFLVVTEIIGGVERELYREKIPVILEENIPSVEEDRRDAMVRENEAFARYAPSPIAAQEYLGRAETLRDTPVATVADGAEPYEGTQSFHRRSKHKLVILLRDDLLSVEIDGHTGPRDLPVRLTERGSIFLGASWKGEAWSQRNLADDVYDGVFHQVRILTNTGRTGAEERVVYSSEYTGWEKTKKNMEDRWNAIINWFLKYL</sequence>
<dbReference type="InterPro" id="IPR051398">
    <property type="entry name" value="Polysacch_Deacetylase"/>
</dbReference>
<dbReference type="Proteomes" id="UP001500399">
    <property type="component" value="Unassembled WGS sequence"/>
</dbReference>
<dbReference type="PANTHER" id="PTHR34216">
    <property type="match status" value="1"/>
</dbReference>
<dbReference type="Gene3D" id="3.20.20.370">
    <property type="entry name" value="Glycoside hydrolase/deacetylase"/>
    <property type="match status" value="1"/>
</dbReference>
<reference evidence="2 3" key="1">
    <citation type="journal article" date="2019" name="Int. J. Syst. Evol. Microbiol.">
        <title>The Global Catalogue of Microorganisms (GCM) 10K type strain sequencing project: providing services to taxonomists for standard genome sequencing and annotation.</title>
        <authorList>
            <consortium name="The Broad Institute Genomics Platform"/>
            <consortium name="The Broad Institute Genome Sequencing Center for Infectious Disease"/>
            <person name="Wu L."/>
            <person name="Ma J."/>
        </authorList>
    </citation>
    <scope>NUCLEOTIDE SEQUENCE [LARGE SCALE GENOMIC DNA]</scope>
    <source>
        <strain evidence="2 3">JCM 8542</strain>
    </source>
</reference>